<keyword evidence="7" id="KW-0963">Cytoplasm</keyword>
<evidence type="ECO:0000256" key="12">
    <source>
        <dbReference type="ARBA" id="ARBA00047341"/>
    </source>
</evidence>
<organism evidence="17 18">
    <name type="scientific">Cronartium quercuum f. sp. fusiforme G11</name>
    <dbReference type="NCBI Taxonomy" id="708437"/>
    <lineage>
        <taxon>Eukaryota</taxon>
        <taxon>Fungi</taxon>
        <taxon>Dikarya</taxon>
        <taxon>Basidiomycota</taxon>
        <taxon>Pucciniomycotina</taxon>
        <taxon>Pucciniomycetes</taxon>
        <taxon>Pucciniales</taxon>
        <taxon>Coleosporiaceae</taxon>
        <taxon>Cronartium</taxon>
    </lineage>
</organism>
<evidence type="ECO:0000256" key="14">
    <source>
        <dbReference type="RuleBase" id="RU000554"/>
    </source>
</evidence>
<feature type="domain" description="Uroporphyrinogen decarboxylase (URO-D)" evidence="16">
    <location>
        <begin position="24"/>
        <end position="33"/>
    </location>
</feature>
<comment type="function">
    <text evidence="11">Catalyzes the sequential decarboxylation of the four acetate side chains of uroporphyrinogen to form coproporphyrinogen and participates in the fifth step in the heme biosynthetic pathway. Isomer I or isomer III of uroporphyrinogen may serve as substrate, but only coproporphyrinogen III can ultimately be converted to heme. In vitro also decarboxylates pentacarboxylate porphyrinogen I.</text>
</comment>
<evidence type="ECO:0000256" key="9">
    <source>
        <dbReference type="ARBA" id="ARBA00023239"/>
    </source>
</evidence>
<name>A0A9P6TDN6_9BASI</name>
<evidence type="ECO:0000256" key="13">
    <source>
        <dbReference type="ARBA" id="ARBA00048411"/>
    </source>
</evidence>
<evidence type="ECO:0000256" key="10">
    <source>
        <dbReference type="ARBA" id="ARBA00023244"/>
    </source>
</evidence>
<proteinExistence type="inferred from homology"/>
<dbReference type="PANTHER" id="PTHR21091:SF169">
    <property type="entry name" value="UROPORPHYRINOGEN DECARBOXYLASE"/>
    <property type="match status" value="1"/>
</dbReference>
<dbReference type="Gene3D" id="3.20.20.210">
    <property type="match status" value="1"/>
</dbReference>
<evidence type="ECO:0000259" key="16">
    <source>
        <dbReference type="PROSITE" id="PS00906"/>
    </source>
</evidence>
<evidence type="ECO:0000256" key="3">
    <source>
        <dbReference type="ARBA" id="ARBA00009935"/>
    </source>
</evidence>
<comment type="subcellular location">
    <subcellularLocation>
        <location evidence="1">Cytoplasm</location>
        <location evidence="1">Cytosol</location>
    </subcellularLocation>
</comment>
<evidence type="ECO:0000256" key="5">
    <source>
        <dbReference type="ARBA" id="ARBA00012288"/>
    </source>
</evidence>
<dbReference type="EMBL" id="MU167242">
    <property type="protein sequence ID" value="KAG0147954.1"/>
    <property type="molecule type" value="Genomic_DNA"/>
</dbReference>
<reference evidence="17" key="1">
    <citation type="submission" date="2013-11" db="EMBL/GenBank/DDBJ databases">
        <title>Genome sequence of the fusiform rust pathogen reveals effectors for host alternation and coevolution with pine.</title>
        <authorList>
            <consortium name="DOE Joint Genome Institute"/>
            <person name="Smith K."/>
            <person name="Pendleton A."/>
            <person name="Kubisiak T."/>
            <person name="Anderson C."/>
            <person name="Salamov A."/>
            <person name="Aerts A."/>
            <person name="Riley R."/>
            <person name="Clum A."/>
            <person name="Lindquist E."/>
            <person name="Ence D."/>
            <person name="Campbell M."/>
            <person name="Kronenberg Z."/>
            <person name="Feau N."/>
            <person name="Dhillon B."/>
            <person name="Hamelin R."/>
            <person name="Burleigh J."/>
            <person name="Smith J."/>
            <person name="Yandell M."/>
            <person name="Nelson C."/>
            <person name="Grigoriev I."/>
            <person name="Davis J."/>
        </authorList>
    </citation>
    <scope>NUCLEOTIDE SEQUENCE</scope>
    <source>
        <strain evidence="17">G11</strain>
    </source>
</reference>
<evidence type="ECO:0000256" key="11">
    <source>
        <dbReference type="ARBA" id="ARBA00045708"/>
    </source>
</evidence>
<evidence type="ECO:0000256" key="6">
    <source>
        <dbReference type="ARBA" id="ARBA00014308"/>
    </source>
</evidence>
<keyword evidence="18" id="KW-1185">Reference proteome</keyword>
<dbReference type="SUPFAM" id="SSF51726">
    <property type="entry name" value="UROD/MetE-like"/>
    <property type="match status" value="1"/>
</dbReference>
<protein>
    <recommendedName>
        <fullName evidence="6 14">Uroporphyrinogen decarboxylase</fullName>
        <ecNumber evidence="5 14">4.1.1.37</ecNumber>
    </recommendedName>
</protein>
<sequence>MLHPTPKNDLLIRAASGQPTERSPVWVMRQAGRYLPEFRKLRESHDFFEICRTPTLATEITMQPIKRYKGLLDGAIIFSDILVIPQALDMEIIMNPGPIFLNPIKTIDQMKEIINKPIQEEIIINKLKYVYDAIKLTMIELNHEIPLIGFVGAPWTLFAYMTSGGSNNVHNTLNGTKSTSFDHAKNWLFNQPDLSIQLLNKLSEICAIHLIHQAKSGCQILQVFDSWAGELSFYDFKTFCLPFLKKIVELVKHRLKDQNLPPIIIFAKGINQSEQIKSLSEIGYNTIGLDWKIQPSYAIKSLESNSTKIGLQGNLDPAILHSTPEIIKKYVKIMFDHQSGGFRGDLPHIANLGHGITPGVDPNCMLAFLEAVHEESRRARENII</sequence>
<evidence type="ECO:0000256" key="8">
    <source>
        <dbReference type="ARBA" id="ARBA00022793"/>
    </source>
</evidence>
<comment type="pathway">
    <text evidence="2 14">Porphyrin-containing compound metabolism; protoporphyrin-IX biosynthesis; coproporphyrinogen-III from 5-aminolevulinate: step 4/4.</text>
</comment>
<evidence type="ECO:0000313" key="18">
    <source>
        <dbReference type="Proteomes" id="UP000886653"/>
    </source>
</evidence>
<dbReference type="GO" id="GO:0006783">
    <property type="term" value="P:heme biosynthetic process"/>
    <property type="evidence" value="ECO:0007669"/>
    <property type="project" value="TreeGrafter"/>
</dbReference>
<dbReference type="CDD" id="cd00717">
    <property type="entry name" value="URO-D"/>
    <property type="match status" value="1"/>
</dbReference>
<keyword evidence="9 14" id="KW-0456">Lyase</keyword>
<dbReference type="EC" id="4.1.1.37" evidence="5 14"/>
<comment type="caution">
    <text evidence="17">The sequence shown here is derived from an EMBL/GenBank/DDBJ whole genome shotgun (WGS) entry which is preliminary data.</text>
</comment>
<comment type="subunit">
    <text evidence="4">Homodimer.</text>
</comment>
<evidence type="ECO:0000256" key="4">
    <source>
        <dbReference type="ARBA" id="ARBA00011738"/>
    </source>
</evidence>
<dbReference type="Proteomes" id="UP000886653">
    <property type="component" value="Unassembled WGS sequence"/>
</dbReference>
<comment type="catalytic activity">
    <reaction evidence="12">
        <text>uroporphyrinogen I + 4 H(+) = coproporphyrinogen I + 4 CO2</text>
        <dbReference type="Rhea" id="RHEA:31239"/>
        <dbReference type="ChEBI" id="CHEBI:15378"/>
        <dbReference type="ChEBI" id="CHEBI:16526"/>
        <dbReference type="ChEBI" id="CHEBI:62626"/>
        <dbReference type="ChEBI" id="CHEBI:62631"/>
    </reaction>
    <physiologicalReaction direction="left-to-right" evidence="12">
        <dbReference type="Rhea" id="RHEA:31240"/>
    </physiologicalReaction>
</comment>
<dbReference type="InterPro" id="IPR038071">
    <property type="entry name" value="UROD/MetE-like_sf"/>
</dbReference>
<keyword evidence="10 14" id="KW-0627">Porphyrin biosynthesis</keyword>
<dbReference type="PROSITE" id="PS00906">
    <property type="entry name" value="UROD_1"/>
    <property type="match status" value="1"/>
</dbReference>
<evidence type="ECO:0000256" key="2">
    <source>
        <dbReference type="ARBA" id="ARBA00004804"/>
    </source>
</evidence>
<dbReference type="PANTHER" id="PTHR21091">
    <property type="entry name" value="METHYLTETRAHYDROFOLATE:HOMOCYSTEINE METHYLTRANSFERASE RELATED"/>
    <property type="match status" value="1"/>
</dbReference>
<dbReference type="GO" id="GO:0004853">
    <property type="term" value="F:uroporphyrinogen decarboxylase activity"/>
    <property type="evidence" value="ECO:0007669"/>
    <property type="project" value="UniProtKB-EC"/>
</dbReference>
<comment type="similarity">
    <text evidence="3 15">Belongs to the uroporphyrinogen decarboxylase family.</text>
</comment>
<evidence type="ECO:0000256" key="15">
    <source>
        <dbReference type="RuleBase" id="RU004169"/>
    </source>
</evidence>
<evidence type="ECO:0000313" key="17">
    <source>
        <dbReference type="EMBL" id="KAG0147954.1"/>
    </source>
</evidence>
<dbReference type="OrthoDB" id="339900at2759"/>
<keyword evidence="8 14" id="KW-0210">Decarboxylase</keyword>
<evidence type="ECO:0000256" key="1">
    <source>
        <dbReference type="ARBA" id="ARBA00004514"/>
    </source>
</evidence>
<accession>A0A9P6TDN6</accession>
<comment type="catalytic activity">
    <reaction evidence="13">
        <text>uroporphyrinogen III + 4 H(+) = coproporphyrinogen III + 4 CO2</text>
        <dbReference type="Rhea" id="RHEA:19865"/>
        <dbReference type="ChEBI" id="CHEBI:15378"/>
        <dbReference type="ChEBI" id="CHEBI:16526"/>
        <dbReference type="ChEBI" id="CHEBI:57308"/>
        <dbReference type="ChEBI" id="CHEBI:57309"/>
        <dbReference type="EC" id="4.1.1.37"/>
    </reaction>
    <physiologicalReaction direction="left-to-right" evidence="13">
        <dbReference type="Rhea" id="RHEA:19866"/>
    </physiologicalReaction>
</comment>
<dbReference type="Pfam" id="PF01208">
    <property type="entry name" value="URO-D"/>
    <property type="match status" value="1"/>
</dbReference>
<dbReference type="InterPro" id="IPR006361">
    <property type="entry name" value="Uroporphyrinogen_deCO2ase_HemE"/>
</dbReference>
<dbReference type="FunFam" id="3.20.20.210:FF:000008">
    <property type="entry name" value="Uroporphyrinogen decarboxylase"/>
    <property type="match status" value="1"/>
</dbReference>
<evidence type="ECO:0000256" key="7">
    <source>
        <dbReference type="ARBA" id="ARBA00022490"/>
    </source>
</evidence>
<dbReference type="NCBIfam" id="TIGR01464">
    <property type="entry name" value="hemE"/>
    <property type="match status" value="1"/>
</dbReference>
<gene>
    <name evidence="17" type="ORF">CROQUDRAFT_655551</name>
</gene>
<dbReference type="AlphaFoldDB" id="A0A9P6TDN6"/>
<dbReference type="GO" id="GO:0005829">
    <property type="term" value="C:cytosol"/>
    <property type="evidence" value="ECO:0007669"/>
    <property type="project" value="UniProtKB-SubCell"/>
</dbReference>
<dbReference type="InterPro" id="IPR000257">
    <property type="entry name" value="Uroporphyrinogen_deCOase"/>
</dbReference>